<proteinExistence type="predicted"/>
<name>A0A9P1SX15_LISMN</name>
<evidence type="ECO:0000313" key="2">
    <source>
        <dbReference type="EMBL" id="EAC5550217.1"/>
    </source>
</evidence>
<evidence type="ECO:0000256" key="1">
    <source>
        <dbReference type="SAM" id="MobiDB-lite"/>
    </source>
</evidence>
<comment type="caution">
    <text evidence="2">The sequence shown here is derived from an EMBL/GenBank/DDBJ whole genome shotgun (WGS) entry which is preliminary data.</text>
</comment>
<gene>
    <name evidence="2" type="ORF">ARY78_07240</name>
</gene>
<feature type="region of interest" description="Disordered" evidence="1">
    <location>
        <begin position="65"/>
        <end position="85"/>
    </location>
</feature>
<accession>A0A9P1SX15</accession>
<protein>
    <submittedName>
        <fullName evidence="2">Uncharacterized protein</fullName>
    </submittedName>
</protein>
<dbReference type="Proteomes" id="UP000365297">
    <property type="component" value="Unassembled WGS sequence"/>
</dbReference>
<dbReference type="EMBL" id="AAAIXK010000003">
    <property type="protein sequence ID" value="EAC5550217.1"/>
    <property type="molecule type" value="Genomic_DNA"/>
</dbReference>
<organism evidence="2 3">
    <name type="scientific">Listeria monocytogenes</name>
    <dbReference type="NCBI Taxonomy" id="1639"/>
    <lineage>
        <taxon>Bacteria</taxon>
        <taxon>Bacillati</taxon>
        <taxon>Bacillota</taxon>
        <taxon>Bacilli</taxon>
        <taxon>Bacillales</taxon>
        <taxon>Listeriaceae</taxon>
        <taxon>Listeria</taxon>
    </lineage>
</organism>
<dbReference type="AlphaFoldDB" id="A0A9P1SX15"/>
<reference evidence="2 3" key="1">
    <citation type="submission" date="2018-06" db="EMBL/GenBank/DDBJ databases">
        <authorList>
            <consortium name="GenomeTrakr: Next Generation Sequencing Network for Food Pathogen Tracability"/>
        </authorList>
    </citation>
    <scope>NUCLEOTIDE SEQUENCE [LARGE SCALE GENOMIC DNA]</scope>
    <source>
        <strain evidence="2 3">FDA00007096</strain>
    </source>
</reference>
<evidence type="ECO:0000313" key="3">
    <source>
        <dbReference type="Proteomes" id="UP000365297"/>
    </source>
</evidence>
<sequence length="122" mass="13074">MTKIVKLMKSEVAGSKEQFYPETHVQGIVGLSEFVSGNIPLGVSSINGKTGEVKLNYADVNAAKSSHEHSEATPETAGFMSAEDKSKLNGLSETAGISETRANELIRNYTVGISLETIKEEI</sequence>